<organism evidence="13 14">
    <name type="scientific">Candidatus Yanofskybacteria bacterium RIFCSPHIGHO2_02_FULL_41_11</name>
    <dbReference type="NCBI Taxonomy" id="1802675"/>
    <lineage>
        <taxon>Bacteria</taxon>
        <taxon>Candidatus Yanofskyibacteriota</taxon>
    </lineage>
</organism>
<dbReference type="Pfam" id="PF03167">
    <property type="entry name" value="UDG"/>
    <property type="match status" value="1"/>
</dbReference>
<evidence type="ECO:0000256" key="6">
    <source>
        <dbReference type="ARBA" id="ARBA00022723"/>
    </source>
</evidence>
<dbReference type="EMBL" id="MGJP01000069">
    <property type="protein sequence ID" value="OGN08070.1"/>
    <property type="molecule type" value="Genomic_DNA"/>
</dbReference>
<keyword evidence="11" id="KW-0234">DNA repair</keyword>
<dbReference type="GO" id="GO:0046872">
    <property type="term" value="F:metal ion binding"/>
    <property type="evidence" value="ECO:0007669"/>
    <property type="project" value="UniProtKB-KW"/>
</dbReference>
<evidence type="ECO:0000313" key="14">
    <source>
        <dbReference type="Proteomes" id="UP000177167"/>
    </source>
</evidence>
<dbReference type="NCBIfam" id="TIGR00758">
    <property type="entry name" value="UDG_fam4"/>
    <property type="match status" value="1"/>
</dbReference>
<dbReference type="AlphaFoldDB" id="A0A1F8F691"/>
<dbReference type="InterPro" id="IPR005122">
    <property type="entry name" value="Uracil-DNA_glycosylase-like"/>
</dbReference>
<reference evidence="13 14" key="1">
    <citation type="journal article" date="2016" name="Nat. Commun.">
        <title>Thousands of microbial genomes shed light on interconnected biogeochemical processes in an aquifer system.</title>
        <authorList>
            <person name="Anantharaman K."/>
            <person name="Brown C.T."/>
            <person name="Hug L.A."/>
            <person name="Sharon I."/>
            <person name="Castelle C.J."/>
            <person name="Probst A.J."/>
            <person name="Thomas B.C."/>
            <person name="Singh A."/>
            <person name="Wilkins M.J."/>
            <person name="Karaoz U."/>
            <person name="Brodie E.L."/>
            <person name="Williams K.H."/>
            <person name="Hubbard S.S."/>
            <person name="Banfield J.F."/>
        </authorList>
    </citation>
    <scope>NUCLEOTIDE SEQUENCE [LARGE SCALE GENOMIC DNA]</scope>
</reference>
<keyword evidence="5" id="KW-0004">4Fe-4S</keyword>
<comment type="caution">
    <text evidence="13">The sequence shown here is derived from an EMBL/GenBank/DDBJ whole genome shotgun (WGS) entry which is preliminary data.</text>
</comment>
<evidence type="ECO:0000256" key="8">
    <source>
        <dbReference type="ARBA" id="ARBA00022801"/>
    </source>
</evidence>
<dbReference type="GO" id="GO:0051539">
    <property type="term" value="F:4 iron, 4 sulfur cluster binding"/>
    <property type="evidence" value="ECO:0007669"/>
    <property type="project" value="UniProtKB-KW"/>
</dbReference>
<dbReference type="Proteomes" id="UP000177167">
    <property type="component" value="Unassembled WGS sequence"/>
</dbReference>
<dbReference type="GO" id="GO:0004844">
    <property type="term" value="F:uracil DNA N-glycosylase activity"/>
    <property type="evidence" value="ECO:0007669"/>
    <property type="project" value="UniProtKB-EC"/>
</dbReference>
<dbReference type="InterPro" id="IPR005273">
    <property type="entry name" value="Ura-DNA_glyco_family4"/>
</dbReference>
<dbReference type="CDD" id="cd10030">
    <property type="entry name" value="UDG-F4_TTUDGA_SPO1dp_like"/>
    <property type="match status" value="1"/>
</dbReference>
<evidence type="ECO:0000259" key="12">
    <source>
        <dbReference type="SMART" id="SM00986"/>
    </source>
</evidence>
<keyword evidence="8" id="KW-0378">Hydrolase</keyword>
<dbReference type="EC" id="3.2.2.27" evidence="3"/>
<name>A0A1F8F691_9BACT</name>
<keyword evidence="9" id="KW-0408">Iron</keyword>
<evidence type="ECO:0000256" key="10">
    <source>
        <dbReference type="ARBA" id="ARBA00023014"/>
    </source>
</evidence>
<comment type="catalytic activity">
    <reaction evidence="1">
        <text>Hydrolyzes single-stranded DNA or mismatched double-stranded DNA and polynucleotides, releasing free uracil.</text>
        <dbReference type="EC" id="3.2.2.27"/>
    </reaction>
</comment>
<dbReference type="PANTHER" id="PTHR33693:SF1">
    <property type="entry name" value="TYPE-4 URACIL-DNA GLYCOSYLASE"/>
    <property type="match status" value="1"/>
</dbReference>
<protein>
    <recommendedName>
        <fullName evidence="4">Type-4 uracil-DNA glycosylase</fullName>
        <ecNumber evidence="3">3.2.2.27</ecNumber>
    </recommendedName>
</protein>
<dbReference type="SMART" id="SM00987">
    <property type="entry name" value="UreE_C"/>
    <property type="match status" value="1"/>
</dbReference>
<keyword evidence="10" id="KW-0411">Iron-sulfur</keyword>
<keyword evidence="6" id="KW-0479">Metal-binding</keyword>
<dbReference type="PANTHER" id="PTHR33693">
    <property type="entry name" value="TYPE-5 URACIL-DNA GLYCOSYLASE"/>
    <property type="match status" value="1"/>
</dbReference>
<sequence>METQNNRTELLKKIKDEIFAGEHLPLYKERLKNKVFPVIGEGSHYAKIIFIGEAPGKNEAQTGKPFCGASGKILDQLLESIGIPRGEVYVTNIVKDRPPMNRDPSPDEVQTYGPYLDRQLEIIQPRVIATLGRFSMVYIMNKFGLNSQLESISRMHGRIFEAETAHGRVKVIPLYHPAVAVYNSNMKDELKKDFEVLKRFK</sequence>
<accession>A0A1F8F691</accession>
<evidence type="ECO:0000313" key="13">
    <source>
        <dbReference type="EMBL" id="OGN08070.1"/>
    </source>
</evidence>
<evidence type="ECO:0000256" key="9">
    <source>
        <dbReference type="ARBA" id="ARBA00023004"/>
    </source>
</evidence>
<proteinExistence type="inferred from homology"/>
<evidence type="ECO:0000256" key="1">
    <source>
        <dbReference type="ARBA" id="ARBA00001400"/>
    </source>
</evidence>
<dbReference type="InterPro" id="IPR051536">
    <property type="entry name" value="UDG_Type-4/5"/>
</dbReference>
<evidence type="ECO:0000256" key="2">
    <source>
        <dbReference type="ARBA" id="ARBA00006521"/>
    </source>
</evidence>
<evidence type="ECO:0000256" key="4">
    <source>
        <dbReference type="ARBA" id="ARBA00019403"/>
    </source>
</evidence>
<comment type="similarity">
    <text evidence="2">Belongs to the uracil-DNA glycosylase (UDG) superfamily. Type 4 (UDGa) family.</text>
</comment>
<dbReference type="GO" id="GO:0006281">
    <property type="term" value="P:DNA repair"/>
    <property type="evidence" value="ECO:0007669"/>
    <property type="project" value="UniProtKB-KW"/>
</dbReference>
<dbReference type="SUPFAM" id="SSF52141">
    <property type="entry name" value="Uracil-DNA glycosylase-like"/>
    <property type="match status" value="1"/>
</dbReference>
<evidence type="ECO:0000256" key="5">
    <source>
        <dbReference type="ARBA" id="ARBA00022485"/>
    </source>
</evidence>
<dbReference type="Gene3D" id="3.40.470.10">
    <property type="entry name" value="Uracil-DNA glycosylase-like domain"/>
    <property type="match status" value="1"/>
</dbReference>
<keyword evidence="7" id="KW-0227">DNA damage</keyword>
<evidence type="ECO:0000256" key="7">
    <source>
        <dbReference type="ARBA" id="ARBA00022763"/>
    </source>
</evidence>
<feature type="domain" description="Uracil-DNA glycosylase-like" evidence="12">
    <location>
        <begin position="39"/>
        <end position="201"/>
    </location>
</feature>
<gene>
    <name evidence="13" type="ORF">A3J46_01430</name>
</gene>
<evidence type="ECO:0000256" key="3">
    <source>
        <dbReference type="ARBA" id="ARBA00012030"/>
    </source>
</evidence>
<dbReference type="InterPro" id="IPR036895">
    <property type="entry name" value="Uracil-DNA_glycosylase-like_sf"/>
</dbReference>
<evidence type="ECO:0000256" key="11">
    <source>
        <dbReference type="ARBA" id="ARBA00023204"/>
    </source>
</evidence>
<dbReference type="SMART" id="SM00986">
    <property type="entry name" value="UDG"/>
    <property type="match status" value="1"/>
</dbReference>